<evidence type="ECO:0000313" key="2">
    <source>
        <dbReference type="Proteomes" id="UP000315423"/>
    </source>
</evidence>
<feature type="non-terminal residue" evidence="1">
    <location>
        <position position="1"/>
    </location>
</feature>
<comment type="caution">
    <text evidence="1">The sequence shown here is derived from an EMBL/GenBank/DDBJ whole genome shotgun (WGS) entry which is preliminary data.</text>
</comment>
<organism evidence="1 2">
    <name type="scientific">Candidatus Methanomarinus sp</name>
    <dbReference type="NCBI Taxonomy" id="3386244"/>
    <lineage>
        <taxon>Archaea</taxon>
        <taxon>Methanobacteriati</taxon>
        <taxon>Methanobacteriota</taxon>
        <taxon>Stenosarchaea group</taxon>
        <taxon>Methanomicrobia</taxon>
        <taxon>Methanosarcinales</taxon>
        <taxon>ANME-2 cluster</taxon>
        <taxon>Candidatus Methanocomedenaceae</taxon>
        <taxon>Candidatus Methanomarinus</taxon>
    </lineage>
</organism>
<gene>
    <name evidence="1" type="ORF">C5S46_06115</name>
</gene>
<dbReference type="Proteomes" id="UP000315423">
    <property type="component" value="Unassembled WGS sequence"/>
</dbReference>
<name>A0AC61SA16_9EURY</name>
<accession>A0AC61SA16</accession>
<dbReference type="EMBL" id="QYBA01000205">
    <property type="protein sequence ID" value="TKY91378.1"/>
    <property type="molecule type" value="Genomic_DNA"/>
</dbReference>
<evidence type="ECO:0000313" key="1">
    <source>
        <dbReference type="EMBL" id="TKY91378.1"/>
    </source>
</evidence>
<sequence>AKSGVIDYRAGDKEFTITGELNDAQEAALGKIRDLLNEKGNTGIQKCINTAVLELLNQIVAYPVEDENKLTDKNGKKLPDAFLMKCGSTPHDLAYMVHTDIGEGFLYAINAKTKMRMGEKHELEDGDVVKITSTK</sequence>
<reference evidence="1" key="1">
    <citation type="submission" date="2018-09" db="EMBL/GenBank/DDBJ databases">
        <title>A genomic encyclopedia of anaerobic methanotrophic archaea.</title>
        <authorList>
            <person name="Skennerton C.T."/>
            <person name="Chadwick G.L."/>
            <person name="Laso-Perez R."/>
            <person name="Leu A.O."/>
            <person name="Speth D.R."/>
            <person name="Yu H."/>
            <person name="Morgan-Lang C."/>
            <person name="Hatzenpichler R."/>
            <person name="Goudeau D."/>
            <person name="Malmstrom R."/>
            <person name="Woyke T."/>
            <person name="Hallam S."/>
            <person name="Tyson G.W."/>
            <person name="Wegener G."/>
            <person name="Boetius A."/>
            <person name="Orphan V.J."/>
        </authorList>
    </citation>
    <scope>NUCLEOTIDE SEQUENCE</scope>
    <source>
        <strain evidence="1">CONS3730D10UFb2</strain>
    </source>
</reference>
<protein>
    <submittedName>
        <fullName evidence="1">TGS domain-containing protein</fullName>
    </submittedName>
</protein>
<proteinExistence type="predicted"/>